<dbReference type="InterPro" id="IPR036291">
    <property type="entry name" value="NAD(P)-bd_dom_sf"/>
</dbReference>
<evidence type="ECO:0000313" key="4">
    <source>
        <dbReference type="EMBL" id="MCL1630570.1"/>
    </source>
</evidence>
<dbReference type="Proteomes" id="UP001203004">
    <property type="component" value="Unassembled WGS sequence"/>
</dbReference>
<evidence type="ECO:0000313" key="5">
    <source>
        <dbReference type="Proteomes" id="UP001203004"/>
    </source>
</evidence>
<comment type="function">
    <text evidence="2">Catalyzes the reduction of dTDP-6-deoxy-L-lyxo-4-hexulose to yield dTDP-L-rhamnose.</text>
</comment>
<evidence type="ECO:0000256" key="1">
    <source>
        <dbReference type="ARBA" id="ARBA00010944"/>
    </source>
</evidence>
<gene>
    <name evidence="4" type="ORF">M3N64_01205</name>
</gene>
<evidence type="ECO:0000259" key="3">
    <source>
        <dbReference type="Pfam" id="PF04321"/>
    </source>
</evidence>
<dbReference type="EC" id="1.1.1.133" evidence="2"/>
<comment type="similarity">
    <text evidence="1 2">Belongs to the dTDP-4-dehydrorhamnose reductase family.</text>
</comment>
<dbReference type="SUPFAM" id="SSF51735">
    <property type="entry name" value="NAD(P)-binding Rossmann-fold domains"/>
    <property type="match status" value="1"/>
</dbReference>
<comment type="caution">
    <text evidence="4">The sequence shown here is derived from an EMBL/GenBank/DDBJ whole genome shotgun (WGS) entry which is preliminary data.</text>
</comment>
<reference evidence="4 5" key="1">
    <citation type="submission" date="2022-05" db="EMBL/GenBank/DDBJ databases">
        <title>Sporolactobacillus sp nov CPB3-1, isolated from tree bark (Mangifera indica L.).</title>
        <authorList>
            <person name="Phuengjayaem S."/>
            <person name="Tanasupawat S."/>
        </authorList>
    </citation>
    <scope>NUCLEOTIDE SEQUENCE [LARGE SCALE GENOMIC DNA]</scope>
    <source>
        <strain evidence="4 5">CPB3-1</strain>
    </source>
</reference>
<dbReference type="EMBL" id="JAMAST010000001">
    <property type="protein sequence ID" value="MCL1630570.1"/>
    <property type="molecule type" value="Genomic_DNA"/>
</dbReference>
<comment type="pathway">
    <text evidence="2">Carbohydrate biosynthesis; dTDP-L-rhamnose biosynthesis.</text>
</comment>
<dbReference type="InterPro" id="IPR005913">
    <property type="entry name" value="dTDP_dehydrorham_reduct"/>
</dbReference>
<keyword evidence="2" id="KW-0560">Oxidoreductase</keyword>
<keyword evidence="5" id="KW-1185">Reference proteome</keyword>
<accession>A0ABT0M6T4</accession>
<feature type="domain" description="RmlD-like substrate binding" evidence="3">
    <location>
        <begin position="1"/>
        <end position="218"/>
    </location>
</feature>
<dbReference type="Gene3D" id="3.40.50.720">
    <property type="entry name" value="NAD(P)-binding Rossmann-like Domain"/>
    <property type="match status" value="1"/>
</dbReference>
<dbReference type="Pfam" id="PF04321">
    <property type="entry name" value="RmlD_sub_bind"/>
    <property type="match status" value="1"/>
</dbReference>
<proteinExistence type="inferred from homology"/>
<protein>
    <recommendedName>
        <fullName evidence="2">dTDP-4-dehydrorhamnose reductase</fullName>
        <ecNumber evidence="2">1.1.1.133</ecNumber>
    </recommendedName>
</protein>
<organism evidence="4 5">
    <name type="scientific">Sporolactobacillus mangiferae</name>
    <dbReference type="NCBI Taxonomy" id="2940498"/>
    <lineage>
        <taxon>Bacteria</taxon>
        <taxon>Bacillati</taxon>
        <taxon>Bacillota</taxon>
        <taxon>Bacilli</taxon>
        <taxon>Bacillales</taxon>
        <taxon>Sporolactobacillaceae</taxon>
        <taxon>Sporolactobacillus</taxon>
    </lineage>
</organism>
<dbReference type="InterPro" id="IPR029903">
    <property type="entry name" value="RmlD-like-bd"/>
</dbReference>
<dbReference type="RefSeq" id="WP_249095948.1">
    <property type="nucleotide sequence ID" value="NZ_JAMAST010000001.1"/>
</dbReference>
<evidence type="ECO:0000256" key="2">
    <source>
        <dbReference type="RuleBase" id="RU364082"/>
    </source>
</evidence>
<keyword evidence="2" id="KW-0521">NADP</keyword>
<dbReference type="PANTHER" id="PTHR10491">
    <property type="entry name" value="DTDP-4-DEHYDRORHAMNOSE REDUCTASE"/>
    <property type="match status" value="1"/>
</dbReference>
<name>A0ABT0M6T4_9BACL</name>
<sequence>MKLLIFGGEGMAGHVIVSYFQELSNVSLYYTTRTIDDRHSIYFHLPDSVKAEEIIEMIRPDIVINCIEIAGEEAEKNPLLALQINSLFPYQLAKLTERQGGRLIHLSTDCVFSGARGVYSETDDPDSHSVYATSKHLGEVTRGPHLTIRASVIGPELRAGSARLFSRFMECTDEISGAEYCMWNGVTTLELAKAIKAFIDNKVTGLYHLSSPHQISEKNLLELMQRVFLKNEITIIPEFEKHFERFIKNSRTDADYQAHPYDLMLMELKQWMNVHTI</sequence>
<dbReference type="PANTHER" id="PTHR10491:SF4">
    <property type="entry name" value="METHIONINE ADENOSYLTRANSFERASE 2 SUBUNIT BETA"/>
    <property type="match status" value="1"/>
</dbReference>